<keyword evidence="3" id="KW-1185">Reference proteome</keyword>
<protein>
    <submittedName>
        <fullName evidence="2">Uncharacterized protein</fullName>
    </submittedName>
</protein>
<dbReference type="AlphaFoldDB" id="A0AAV0XV93"/>
<gene>
    <name evidence="2" type="ORF">MEUPH1_LOCUS26398</name>
</gene>
<evidence type="ECO:0000313" key="3">
    <source>
        <dbReference type="Proteomes" id="UP001160148"/>
    </source>
</evidence>
<dbReference type="EMBL" id="CARXXK010001041">
    <property type="protein sequence ID" value="CAI6372544.1"/>
    <property type="molecule type" value="Genomic_DNA"/>
</dbReference>
<evidence type="ECO:0000313" key="2">
    <source>
        <dbReference type="EMBL" id="CAI6372544.1"/>
    </source>
</evidence>
<feature type="region of interest" description="Disordered" evidence="1">
    <location>
        <begin position="130"/>
        <end position="168"/>
    </location>
</feature>
<proteinExistence type="predicted"/>
<organism evidence="2 3">
    <name type="scientific">Macrosiphum euphorbiae</name>
    <name type="common">potato aphid</name>
    <dbReference type="NCBI Taxonomy" id="13131"/>
    <lineage>
        <taxon>Eukaryota</taxon>
        <taxon>Metazoa</taxon>
        <taxon>Ecdysozoa</taxon>
        <taxon>Arthropoda</taxon>
        <taxon>Hexapoda</taxon>
        <taxon>Insecta</taxon>
        <taxon>Pterygota</taxon>
        <taxon>Neoptera</taxon>
        <taxon>Paraneoptera</taxon>
        <taxon>Hemiptera</taxon>
        <taxon>Sternorrhyncha</taxon>
        <taxon>Aphidomorpha</taxon>
        <taxon>Aphidoidea</taxon>
        <taxon>Aphididae</taxon>
        <taxon>Macrosiphini</taxon>
        <taxon>Macrosiphum</taxon>
    </lineage>
</organism>
<comment type="caution">
    <text evidence="2">The sequence shown here is derived from an EMBL/GenBank/DDBJ whole genome shotgun (WGS) entry which is preliminary data.</text>
</comment>
<dbReference type="Proteomes" id="UP001160148">
    <property type="component" value="Unassembled WGS sequence"/>
</dbReference>
<reference evidence="2 3" key="1">
    <citation type="submission" date="2023-01" db="EMBL/GenBank/DDBJ databases">
        <authorList>
            <person name="Whitehead M."/>
        </authorList>
    </citation>
    <scope>NUCLEOTIDE SEQUENCE [LARGE SCALE GENOMIC DNA]</scope>
</reference>
<evidence type="ECO:0000256" key="1">
    <source>
        <dbReference type="SAM" id="MobiDB-lite"/>
    </source>
</evidence>
<sequence length="168" mass="19334">MIKKTLNPQLVKGEYLAWRSVKRVYEDPVEDQATFHSSLFWQPSLRYAALPQCDFYIMHTRGNHMENLKKPNTLDKMDKTNASENSNNGEYGKLKYKYGIRNTLEKAGSSTSTEKALAYTGKNVAVATNKTLPDYKRKRSSYEHDDHHNRKLSRTSTSPLDIHHVIGK</sequence>
<name>A0AAV0XV93_9HEMI</name>
<accession>A0AAV0XV93</accession>